<feature type="region of interest" description="Disordered" evidence="1">
    <location>
        <begin position="1"/>
        <end position="57"/>
    </location>
</feature>
<evidence type="ECO:0000256" key="1">
    <source>
        <dbReference type="SAM" id="MobiDB-lite"/>
    </source>
</evidence>
<evidence type="ECO:0000313" key="2">
    <source>
        <dbReference type="EMBL" id="PQO28434.1"/>
    </source>
</evidence>
<protein>
    <submittedName>
        <fullName evidence="2">Uncharacterized protein</fullName>
    </submittedName>
</protein>
<comment type="caution">
    <text evidence="2">The sequence shown here is derived from an EMBL/GenBank/DDBJ whole genome shotgun (WGS) entry which is preliminary data.</text>
</comment>
<evidence type="ECO:0000313" key="3">
    <source>
        <dbReference type="Proteomes" id="UP000238322"/>
    </source>
</evidence>
<gene>
    <name evidence="2" type="ORF">C5Y83_27875</name>
</gene>
<organism evidence="2 3">
    <name type="scientific">Blastopirellula marina</name>
    <dbReference type="NCBI Taxonomy" id="124"/>
    <lineage>
        <taxon>Bacteria</taxon>
        <taxon>Pseudomonadati</taxon>
        <taxon>Planctomycetota</taxon>
        <taxon>Planctomycetia</taxon>
        <taxon>Pirellulales</taxon>
        <taxon>Pirellulaceae</taxon>
        <taxon>Blastopirellula</taxon>
    </lineage>
</organism>
<feature type="compositionally biased region" description="Basic and acidic residues" evidence="1">
    <location>
        <begin position="1"/>
        <end position="13"/>
    </location>
</feature>
<sequence>MQESTAHDAKASEDESDDELTENPASEKPCHGPSCRKDSRQPIAPAPAPPNTSHRDLVAIALTATADTSDGNVNTLYEREVSASQGHPTEIDHPPRF</sequence>
<reference evidence="2 3" key="1">
    <citation type="submission" date="2018-02" db="EMBL/GenBank/DDBJ databases">
        <title>Comparative genomes isolates from brazilian mangrove.</title>
        <authorList>
            <person name="Araujo J.E."/>
            <person name="Taketani R.G."/>
            <person name="Silva M.C.P."/>
            <person name="Loureco M.V."/>
            <person name="Andreote F.D."/>
        </authorList>
    </citation>
    <scope>NUCLEOTIDE SEQUENCE [LARGE SCALE GENOMIC DNA]</scope>
    <source>
        <strain evidence="2 3">Hex-1 MGV</strain>
    </source>
</reference>
<name>A0A2S8F926_9BACT</name>
<dbReference type="AlphaFoldDB" id="A0A2S8F926"/>
<dbReference type="EMBL" id="PUHY01000016">
    <property type="protein sequence ID" value="PQO28434.1"/>
    <property type="molecule type" value="Genomic_DNA"/>
</dbReference>
<dbReference type="Proteomes" id="UP000238322">
    <property type="component" value="Unassembled WGS sequence"/>
</dbReference>
<accession>A0A2S8F926</accession>
<proteinExistence type="predicted"/>